<dbReference type="InterPro" id="IPR041709">
    <property type="entry name" value="EF-Tu_GTP-bd"/>
</dbReference>
<dbReference type="OMA" id="PFDRIDR"/>
<protein>
    <recommendedName>
        <fullName evidence="3">protein-synthesizing GTPase</fullName>
        <ecNumber evidence="3">3.6.5.3</ecNumber>
    </recommendedName>
</protein>
<dbReference type="Gene3D" id="2.40.30.10">
    <property type="entry name" value="Translation factors"/>
    <property type="match status" value="2"/>
</dbReference>
<evidence type="ECO:0000256" key="7">
    <source>
        <dbReference type="ARBA" id="ARBA00022768"/>
    </source>
</evidence>
<dbReference type="GO" id="GO:0070125">
    <property type="term" value="P:mitochondrial translational elongation"/>
    <property type="evidence" value="ECO:0007669"/>
    <property type="project" value="TreeGrafter"/>
</dbReference>
<dbReference type="FunFam" id="2.40.30.10:FF:000085">
    <property type="entry name" value="Elongation factor Tu"/>
    <property type="match status" value="1"/>
</dbReference>
<dbReference type="InterPro" id="IPR031157">
    <property type="entry name" value="G_TR_CS"/>
</dbReference>
<dbReference type="CDD" id="cd01884">
    <property type="entry name" value="EF_Tu"/>
    <property type="match status" value="1"/>
</dbReference>
<dbReference type="InterPro" id="IPR050055">
    <property type="entry name" value="EF-Tu_GTPase"/>
</dbReference>
<dbReference type="Gene3D" id="3.40.50.300">
    <property type="entry name" value="P-loop containing nucleotide triphosphate hydrolases"/>
    <property type="match status" value="1"/>
</dbReference>
<name>A0A553P8Q6_TIGCA</name>
<evidence type="ECO:0000256" key="6">
    <source>
        <dbReference type="ARBA" id="ARBA00022741"/>
    </source>
</evidence>
<dbReference type="FunFam" id="3.40.50.300:FF:000576">
    <property type="entry name" value="Elongation factor Tu"/>
    <property type="match status" value="1"/>
</dbReference>
<keyword evidence="5" id="KW-0479">Metal-binding</keyword>
<dbReference type="Pfam" id="PF00009">
    <property type="entry name" value="GTP_EFTU"/>
    <property type="match status" value="1"/>
</dbReference>
<dbReference type="GO" id="GO:0003746">
    <property type="term" value="F:translation elongation factor activity"/>
    <property type="evidence" value="ECO:0007669"/>
    <property type="project" value="UniProtKB-KW"/>
</dbReference>
<dbReference type="EC" id="3.6.5.3" evidence="3"/>
<dbReference type="InterPro" id="IPR005225">
    <property type="entry name" value="Small_GTP-bd"/>
</dbReference>
<evidence type="ECO:0000259" key="12">
    <source>
        <dbReference type="PROSITE" id="PS51722"/>
    </source>
</evidence>
<dbReference type="EMBL" id="VCGU01000007">
    <property type="protein sequence ID" value="TRY74046.1"/>
    <property type="molecule type" value="Genomic_DNA"/>
</dbReference>
<dbReference type="InterPro" id="IPR000795">
    <property type="entry name" value="T_Tr_GTP-bd_dom"/>
</dbReference>
<dbReference type="AlphaFoldDB" id="A0A553P8Q6"/>
<dbReference type="PRINTS" id="PR00315">
    <property type="entry name" value="ELONGATNFCT"/>
</dbReference>
<dbReference type="SUPFAM" id="SSF50447">
    <property type="entry name" value="Translation proteins"/>
    <property type="match status" value="1"/>
</dbReference>
<dbReference type="InterPro" id="IPR004161">
    <property type="entry name" value="EFTu-like_2"/>
</dbReference>
<gene>
    <name evidence="13" type="ORF">TCAL_05467</name>
</gene>
<keyword evidence="14" id="KW-1185">Reference proteome</keyword>
<dbReference type="NCBIfam" id="NF009373">
    <property type="entry name" value="PRK12736.1"/>
    <property type="match status" value="1"/>
</dbReference>
<dbReference type="Pfam" id="PF03143">
    <property type="entry name" value="GTP_EFTU_D3"/>
    <property type="match status" value="1"/>
</dbReference>
<keyword evidence="11" id="KW-0342">GTP-binding</keyword>
<dbReference type="PROSITE" id="PS00301">
    <property type="entry name" value="G_TR_1"/>
    <property type="match status" value="1"/>
</dbReference>
<evidence type="ECO:0000256" key="1">
    <source>
        <dbReference type="ARBA" id="ARBA00007249"/>
    </source>
</evidence>
<dbReference type="SUPFAM" id="SSF50465">
    <property type="entry name" value="EF-Tu/eEF-1alpha/eIF2-gamma C-terminal domain"/>
    <property type="match status" value="1"/>
</dbReference>
<dbReference type="OrthoDB" id="2067at2759"/>
<dbReference type="NCBIfam" id="NF000766">
    <property type="entry name" value="PRK00049.1"/>
    <property type="match status" value="1"/>
</dbReference>
<dbReference type="PANTHER" id="PTHR43721">
    <property type="entry name" value="ELONGATION FACTOR TU-RELATED"/>
    <property type="match status" value="1"/>
</dbReference>
<keyword evidence="6" id="KW-0547">Nucleotide-binding</keyword>
<evidence type="ECO:0000256" key="11">
    <source>
        <dbReference type="ARBA" id="ARBA00023134"/>
    </source>
</evidence>
<keyword evidence="8" id="KW-0378">Hydrolase</keyword>
<sequence length="491" mass="53379">MPMPNTMLIRQIIRSLTAIRLKARPESGLRRNYHHLGAIRASAIGPVWVPPLVNLSRHLSCSAQFWAKKRSAKAIPIIDDGRPNVNVGTIGHVDHGKTTLTAAITKVMAKVNNAKFVDYDQIDQAPEEKARGITINIAHVGYETKSRRYAHTDCPGHADFVKNMISGTSQMDGAILVVAADDGCMPQTREHILLAKQVGVKNIVVFVNKADLVDEEILELMELEAQELIAEFGYDPSTTPIIHGSALLALEGDTDSPYGEASILKLMDALDEHIQVPKRDTSAPVLMPIDNIISVPGRGTVVIGTIKRGALQKGDQLDVCGFGYHSKATVGGMQVFHKDVAVSVAGENVGVNLKGVKGTALSRGMVLVAQGSYKPTNHFEGTCYILSAAEGGRSKPIMSKYIQMIFMDTWSMAFRLDLPKGADSNMIMPGEQATIKLTLLRNMPLLEGQNFTLRENKITVGTGKVTKLLKPIETAKHTKLVKLEVPDVVES</sequence>
<reference evidence="13 14" key="1">
    <citation type="journal article" date="2018" name="Nat. Ecol. Evol.">
        <title>Genomic signatures of mitonuclear coevolution across populations of Tigriopus californicus.</title>
        <authorList>
            <person name="Barreto F.S."/>
            <person name="Watson E.T."/>
            <person name="Lima T.G."/>
            <person name="Willett C.S."/>
            <person name="Edmands S."/>
            <person name="Li W."/>
            <person name="Burton R.S."/>
        </authorList>
    </citation>
    <scope>NUCLEOTIDE SEQUENCE [LARGE SCALE GENOMIC DNA]</scope>
    <source>
        <strain evidence="13 14">San Diego</strain>
    </source>
</reference>
<dbReference type="PANTHER" id="PTHR43721:SF2">
    <property type="entry name" value="ELONGATION FACTOR TU, MITOCHONDRIAL"/>
    <property type="match status" value="1"/>
</dbReference>
<dbReference type="GO" id="GO:0005739">
    <property type="term" value="C:mitochondrion"/>
    <property type="evidence" value="ECO:0007669"/>
    <property type="project" value="TreeGrafter"/>
</dbReference>
<dbReference type="GO" id="GO:0003924">
    <property type="term" value="F:GTPase activity"/>
    <property type="evidence" value="ECO:0007669"/>
    <property type="project" value="InterPro"/>
</dbReference>
<evidence type="ECO:0000256" key="10">
    <source>
        <dbReference type="ARBA" id="ARBA00022917"/>
    </source>
</evidence>
<dbReference type="InterPro" id="IPR027417">
    <property type="entry name" value="P-loop_NTPase"/>
</dbReference>
<proteinExistence type="inferred from homology"/>
<dbReference type="NCBIfam" id="TIGR00231">
    <property type="entry name" value="small_GTP"/>
    <property type="match status" value="1"/>
</dbReference>
<evidence type="ECO:0000256" key="4">
    <source>
        <dbReference type="ARBA" id="ARBA00022490"/>
    </source>
</evidence>
<feature type="domain" description="Tr-type G" evidence="12">
    <location>
        <begin position="82"/>
        <end position="278"/>
    </location>
</feature>
<evidence type="ECO:0000256" key="5">
    <source>
        <dbReference type="ARBA" id="ARBA00022723"/>
    </source>
</evidence>
<dbReference type="InterPro" id="IPR004160">
    <property type="entry name" value="Transl_elong_EFTu/EF1A_C"/>
</dbReference>
<keyword evidence="7" id="KW-0251">Elongation factor</keyword>
<keyword evidence="10" id="KW-0648">Protein biosynthesis</keyword>
<dbReference type="GO" id="GO:0005525">
    <property type="term" value="F:GTP binding"/>
    <property type="evidence" value="ECO:0007669"/>
    <property type="project" value="UniProtKB-KW"/>
</dbReference>
<accession>A0A553P8Q6</accession>
<comment type="similarity">
    <text evidence="1">Belongs to the TRAFAC class translation factor GTPase superfamily. Classic translation factor GTPase family. EF-Tu/EF-1A subfamily.</text>
</comment>
<dbReference type="NCBIfam" id="NF009372">
    <property type="entry name" value="PRK12735.1"/>
    <property type="match status" value="1"/>
</dbReference>
<evidence type="ECO:0000313" key="14">
    <source>
        <dbReference type="Proteomes" id="UP000318571"/>
    </source>
</evidence>
<dbReference type="Proteomes" id="UP000318571">
    <property type="component" value="Chromosome 3"/>
</dbReference>
<dbReference type="PROSITE" id="PS51722">
    <property type="entry name" value="G_TR_2"/>
    <property type="match status" value="1"/>
</dbReference>
<dbReference type="STRING" id="6832.A0A553P8Q6"/>
<dbReference type="InterPro" id="IPR009001">
    <property type="entry name" value="Transl_elong_EF1A/Init_IF2_C"/>
</dbReference>
<comment type="caution">
    <text evidence="13">The sequence shown here is derived from an EMBL/GenBank/DDBJ whole genome shotgun (WGS) entry which is preliminary data.</text>
</comment>
<dbReference type="Pfam" id="PF03144">
    <property type="entry name" value="GTP_EFTU_D2"/>
    <property type="match status" value="1"/>
</dbReference>
<comment type="subunit">
    <text evidence="2">Monomer.</text>
</comment>
<evidence type="ECO:0000256" key="2">
    <source>
        <dbReference type="ARBA" id="ARBA00011245"/>
    </source>
</evidence>
<dbReference type="InterPro" id="IPR009000">
    <property type="entry name" value="Transl_B-barrel_sf"/>
</dbReference>
<keyword evidence="9" id="KW-0460">Magnesium</keyword>
<evidence type="ECO:0000313" key="13">
    <source>
        <dbReference type="EMBL" id="TRY74046.1"/>
    </source>
</evidence>
<keyword evidence="4" id="KW-0963">Cytoplasm</keyword>
<evidence type="ECO:0000256" key="9">
    <source>
        <dbReference type="ARBA" id="ARBA00022842"/>
    </source>
</evidence>
<dbReference type="GO" id="GO:0046872">
    <property type="term" value="F:metal ion binding"/>
    <property type="evidence" value="ECO:0007669"/>
    <property type="project" value="UniProtKB-KW"/>
</dbReference>
<organism evidence="13 14">
    <name type="scientific">Tigriopus californicus</name>
    <name type="common">Marine copepod</name>
    <dbReference type="NCBI Taxonomy" id="6832"/>
    <lineage>
        <taxon>Eukaryota</taxon>
        <taxon>Metazoa</taxon>
        <taxon>Ecdysozoa</taxon>
        <taxon>Arthropoda</taxon>
        <taxon>Crustacea</taxon>
        <taxon>Multicrustacea</taxon>
        <taxon>Hexanauplia</taxon>
        <taxon>Copepoda</taxon>
        <taxon>Harpacticoida</taxon>
        <taxon>Harpacticidae</taxon>
        <taxon>Tigriopus</taxon>
    </lineage>
</organism>
<evidence type="ECO:0000256" key="8">
    <source>
        <dbReference type="ARBA" id="ARBA00022801"/>
    </source>
</evidence>
<dbReference type="SUPFAM" id="SSF52540">
    <property type="entry name" value="P-loop containing nucleoside triphosphate hydrolases"/>
    <property type="match status" value="1"/>
</dbReference>
<evidence type="ECO:0000256" key="3">
    <source>
        <dbReference type="ARBA" id="ARBA00011986"/>
    </source>
</evidence>